<evidence type="ECO:0000313" key="2">
    <source>
        <dbReference type="Proteomes" id="UP000199467"/>
    </source>
</evidence>
<proteinExistence type="predicted"/>
<sequence length="116" mass="12845">MPAFRVTAVAAEAFRAGRMSQHRVPAPAGAEPPVAPGMVIELEEPAPYGKVITLGRVLVLQIERQRLEDISDEDIHACGYPNWTLFSADWTQLHGAKGFSWDVDPDAWAIKFEVCR</sequence>
<evidence type="ECO:0000313" key="1">
    <source>
        <dbReference type="EMBL" id="SDC82677.1"/>
    </source>
</evidence>
<dbReference type="AlphaFoldDB" id="A0A1G6PTG0"/>
<dbReference type="GeneID" id="57609150"/>
<dbReference type="EMBL" id="FMZQ01000007">
    <property type="protein sequence ID" value="SDC82677.1"/>
    <property type="molecule type" value="Genomic_DNA"/>
</dbReference>
<accession>A0A1G6PTG0</accession>
<gene>
    <name evidence="1" type="ORF">SAMN05216576_10759</name>
</gene>
<dbReference type="Proteomes" id="UP000199467">
    <property type="component" value="Unassembled WGS sequence"/>
</dbReference>
<keyword evidence="2" id="KW-1185">Reference proteome</keyword>
<reference evidence="2" key="1">
    <citation type="submission" date="2016-10" db="EMBL/GenBank/DDBJ databases">
        <authorList>
            <person name="Varghese N."/>
            <person name="Submissions S."/>
        </authorList>
    </citation>
    <scope>NUCLEOTIDE SEQUENCE [LARGE SCALE GENOMIC DNA]</scope>
    <source>
        <strain evidence="2">DSM 26382</strain>
    </source>
</reference>
<protein>
    <submittedName>
        <fullName evidence="1">Uncharacterized protein</fullName>
    </submittedName>
</protein>
<organism evidence="1 2">
    <name type="scientific">Ectopseudomonas chengduensis</name>
    <dbReference type="NCBI Taxonomy" id="489632"/>
    <lineage>
        <taxon>Bacteria</taxon>
        <taxon>Pseudomonadati</taxon>
        <taxon>Pseudomonadota</taxon>
        <taxon>Gammaproteobacteria</taxon>
        <taxon>Pseudomonadales</taxon>
        <taxon>Pseudomonadaceae</taxon>
        <taxon>Ectopseudomonas</taxon>
    </lineage>
</organism>
<dbReference type="RefSeq" id="WP_017362217.1">
    <property type="nucleotide sequence ID" value="NZ_FMZQ01000007.1"/>
</dbReference>
<name>A0A1G6PTG0_9GAMM</name>